<dbReference type="EMBL" id="JBHSAO010000012">
    <property type="protein sequence ID" value="MFC4025337.1"/>
    <property type="molecule type" value="Genomic_DNA"/>
</dbReference>
<dbReference type="InterPro" id="IPR002109">
    <property type="entry name" value="Glutaredoxin"/>
</dbReference>
<proteinExistence type="predicted"/>
<organism evidence="2 3">
    <name type="scientific">Oceanobacillus longus</name>
    <dbReference type="NCBI Taxonomy" id="930120"/>
    <lineage>
        <taxon>Bacteria</taxon>
        <taxon>Bacillati</taxon>
        <taxon>Bacillota</taxon>
        <taxon>Bacilli</taxon>
        <taxon>Bacillales</taxon>
        <taxon>Bacillaceae</taxon>
        <taxon>Oceanobacillus</taxon>
    </lineage>
</organism>
<evidence type="ECO:0000313" key="2">
    <source>
        <dbReference type="EMBL" id="MFC4025337.1"/>
    </source>
</evidence>
<name>A0ABV8H348_9BACI</name>
<dbReference type="PROSITE" id="PS51354">
    <property type="entry name" value="GLUTAREDOXIN_2"/>
    <property type="match status" value="1"/>
</dbReference>
<dbReference type="RefSeq" id="WP_379497834.1">
    <property type="nucleotide sequence ID" value="NZ_JBHSAO010000012.1"/>
</dbReference>
<reference evidence="3" key="1">
    <citation type="journal article" date="2019" name="Int. J. Syst. Evol. Microbiol.">
        <title>The Global Catalogue of Microorganisms (GCM) 10K type strain sequencing project: providing services to taxonomists for standard genome sequencing and annotation.</title>
        <authorList>
            <consortium name="The Broad Institute Genomics Platform"/>
            <consortium name="The Broad Institute Genome Sequencing Center for Infectious Disease"/>
            <person name="Wu L."/>
            <person name="Ma J."/>
        </authorList>
    </citation>
    <scope>NUCLEOTIDE SEQUENCE [LARGE SCALE GENOMIC DNA]</scope>
    <source>
        <strain evidence="3">IBRC-M 10703</strain>
    </source>
</reference>
<accession>A0ABV8H348</accession>
<dbReference type="Gene3D" id="3.40.30.10">
    <property type="entry name" value="Glutaredoxin"/>
    <property type="match status" value="1"/>
</dbReference>
<evidence type="ECO:0000313" key="3">
    <source>
        <dbReference type="Proteomes" id="UP001595772"/>
    </source>
</evidence>
<evidence type="ECO:0000259" key="1">
    <source>
        <dbReference type="Pfam" id="PF00462"/>
    </source>
</evidence>
<keyword evidence="3" id="KW-1185">Reference proteome</keyword>
<feature type="domain" description="Glutaredoxin" evidence="1">
    <location>
        <begin position="17"/>
        <end position="63"/>
    </location>
</feature>
<gene>
    <name evidence="2" type="ORF">ACFOUV_16240</name>
</gene>
<dbReference type="SUPFAM" id="SSF52833">
    <property type="entry name" value="Thioredoxin-like"/>
    <property type="match status" value="1"/>
</dbReference>
<sequence length="96" mass="10989">MSNNQVIIYISNNNSIQSNKVINLMNEHNIPFITKNVSDNTEHMKELQAKEIYGTPATYIDDQKVILGYQKNKIKHALGLDDNTSHYSSLFEGFDK</sequence>
<protein>
    <submittedName>
        <fullName evidence="2">Glutaredoxin domain-containing protein</fullName>
    </submittedName>
</protein>
<comment type="caution">
    <text evidence="2">The sequence shown here is derived from an EMBL/GenBank/DDBJ whole genome shotgun (WGS) entry which is preliminary data.</text>
</comment>
<dbReference type="Proteomes" id="UP001595772">
    <property type="component" value="Unassembled WGS sequence"/>
</dbReference>
<dbReference type="Pfam" id="PF00462">
    <property type="entry name" value="Glutaredoxin"/>
    <property type="match status" value="1"/>
</dbReference>
<dbReference type="InterPro" id="IPR036249">
    <property type="entry name" value="Thioredoxin-like_sf"/>
</dbReference>